<evidence type="ECO:0000313" key="10">
    <source>
        <dbReference type="EMBL" id="AXN02595.1"/>
    </source>
</evidence>
<dbReference type="Gene3D" id="3.40.50.11060">
    <property type="entry name" value="GTPase HflX, N-terminal domain"/>
    <property type="match status" value="1"/>
</dbReference>
<feature type="binding site" evidence="7">
    <location>
        <begin position="252"/>
        <end position="255"/>
    </location>
    <ligand>
        <name>GTP</name>
        <dbReference type="ChEBI" id="CHEBI:37565"/>
    </ligand>
</feature>
<dbReference type="Proteomes" id="UP000257017">
    <property type="component" value="Chromosome"/>
</dbReference>
<evidence type="ECO:0000256" key="8">
    <source>
        <dbReference type="PIRSR" id="PIRSR006809-2"/>
    </source>
</evidence>
<evidence type="ECO:0000256" key="2">
    <source>
        <dbReference type="ARBA" id="ARBA00022723"/>
    </source>
</evidence>
<feature type="binding site" evidence="7">
    <location>
        <begin position="206"/>
        <end position="213"/>
    </location>
    <ligand>
        <name>GTP</name>
        <dbReference type="ChEBI" id="CHEBI:37565"/>
    </ligand>
</feature>
<feature type="binding site" evidence="8">
    <location>
        <position position="213"/>
    </location>
    <ligand>
        <name>Mg(2+)</name>
        <dbReference type="ChEBI" id="CHEBI:18420"/>
    </ligand>
</feature>
<feature type="domain" description="Hflx-type G" evidence="9">
    <location>
        <begin position="200"/>
        <end position="287"/>
    </location>
</feature>
<keyword evidence="3 6" id="KW-0547">Nucleotide-binding</keyword>
<evidence type="ECO:0000259" key="9">
    <source>
        <dbReference type="PROSITE" id="PS51705"/>
    </source>
</evidence>
<evidence type="ECO:0000256" key="5">
    <source>
        <dbReference type="ARBA" id="ARBA00023134"/>
    </source>
</evidence>
<evidence type="ECO:0000256" key="4">
    <source>
        <dbReference type="ARBA" id="ARBA00022842"/>
    </source>
</evidence>
<keyword evidence="5 6" id="KW-0342">GTP-binding</keyword>
<keyword evidence="1 6" id="KW-0963">Cytoplasm</keyword>
<accession>A0A346E0U0</accession>
<dbReference type="HAMAP" id="MF_00900">
    <property type="entry name" value="GTPase_HflX"/>
    <property type="match status" value="1"/>
</dbReference>
<dbReference type="PROSITE" id="PS51705">
    <property type="entry name" value="G_HFLX"/>
    <property type="match status" value="1"/>
</dbReference>
<dbReference type="Pfam" id="PF01926">
    <property type="entry name" value="MMR_HSR1"/>
    <property type="match status" value="1"/>
</dbReference>
<keyword evidence="4 8" id="KW-0460">Magnesium</keyword>
<proteinExistence type="inferred from homology"/>
<dbReference type="InterPro" id="IPR042108">
    <property type="entry name" value="GTPase_HflX_N_sf"/>
</dbReference>
<dbReference type="GO" id="GO:0043022">
    <property type="term" value="F:ribosome binding"/>
    <property type="evidence" value="ECO:0007669"/>
    <property type="project" value="TreeGrafter"/>
</dbReference>
<sequence>MFEKNDYIKQKVIIVAAILKFKNQEQVKNEINELNYLAQTLGAKVIKIFVQNIKNKNPRTFIGKGKIEEIKKFIILKKIKIAIFNENLSPSQLKNIEQLFKSKVVDRTKVILDIFYKRAKTSYAKTQIKLAQYKYYLSKLPKLWTHLEKQRGGIGFRGPGESEIETDRRNIRTSINKLTNKIKLIDKQMETQRKNRKHILRISLLGYTNVGKSTLMNVLSNANVYVENKFFSTVDTTVRKIKIRTKIFLVSDTVGFITNLPHQLRTSFKSTLYEMKESDLLIHLIDINKNSFIKDITCVENILLELCIKIGTNKKLIKVFNKIDKCNNLNTKKYFIYKKYGNKIIFVSAIKTHNIELLNQKICYLTAYSELILR</sequence>
<comment type="subunit">
    <text evidence="6">Monomer. Associates with the 50S ribosomal subunit.</text>
</comment>
<comment type="cofactor">
    <cofactor evidence="8">
        <name>Mg(2+)</name>
        <dbReference type="ChEBI" id="CHEBI:18420"/>
    </cofactor>
</comment>
<comment type="similarity">
    <text evidence="6">Belongs to the TRAFAC class OBG-HflX-like GTPase superfamily. HflX GTPase family.</text>
</comment>
<feature type="binding site" evidence="7">
    <location>
        <begin position="231"/>
        <end position="235"/>
    </location>
    <ligand>
        <name>GTP</name>
        <dbReference type="ChEBI" id="CHEBI:37565"/>
    </ligand>
</feature>
<dbReference type="InterPro" id="IPR032305">
    <property type="entry name" value="GTP-bd_M"/>
</dbReference>
<evidence type="ECO:0000256" key="3">
    <source>
        <dbReference type="ARBA" id="ARBA00022741"/>
    </source>
</evidence>
<dbReference type="NCBIfam" id="TIGR03156">
    <property type="entry name" value="GTP_HflX"/>
    <property type="match status" value="1"/>
</dbReference>
<dbReference type="InterPro" id="IPR016496">
    <property type="entry name" value="GTPase_HflX"/>
</dbReference>
<dbReference type="PANTHER" id="PTHR10229:SF0">
    <property type="entry name" value="GTP-BINDING PROTEIN 6-RELATED"/>
    <property type="match status" value="1"/>
</dbReference>
<dbReference type="CDD" id="cd01878">
    <property type="entry name" value="HflX"/>
    <property type="match status" value="1"/>
</dbReference>
<dbReference type="AlphaFoldDB" id="A0A346E0U0"/>
<feature type="binding site" evidence="7">
    <location>
        <begin position="321"/>
        <end position="324"/>
    </location>
    <ligand>
        <name>GTP</name>
        <dbReference type="ChEBI" id="CHEBI:37565"/>
    </ligand>
</feature>
<dbReference type="FunFam" id="3.40.50.11060:FF:000001">
    <property type="entry name" value="GTPase HflX"/>
    <property type="match status" value="1"/>
</dbReference>
<comment type="function">
    <text evidence="6">GTPase that associates with the 50S ribosomal subunit and may have a role during protein synthesis or ribosome biogenesis.</text>
</comment>
<evidence type="ECO:0000256" key="6">
    <source>
        <dbReference type="HAMAP-Rule" id="MF_00900"/>
    </source>
</evidence>
<dbReference type="GO" id="GO:0005737">
    <property type="term" value="C:cytoplasm"/>
    <property type="evidence" value="ECO:0007669"/>
    <property type="project" value="UniProtKB-SubCell"/>
</dbReference>
<dbReference type="InterPro" id="IPR030394">
    <property type="entry name" value="G_HFLX_dom"/>
</dbReference>
<dbReference type="InterPro" id="IPR006073">
    <property type="entry name" value="GTP-bd"/>
</dbReference>
<evidence type="ECO:0000313" key="11">
    <source>
        <dbReference type="Proteomes" id="UP000257017"/>
    </source>
</evidence>
<dbReference type="SUPFAM" id="SSF52540">
    <property type="entry name" value="P-loop containing nucleoside triphosphate hydrolases"/>
    <property type="match status" value="1"/>
</dbReference>
<dbReference type="InterPro" id="IPR027417">
    <property type="entry name" value="P-loop_NTPase"/>
</dbReference>
<dbReference type="Gene3D" id="3.40.50.300">
    <property type="entry name" value="P-loop containing nucleotide triphosphate hydrolases"/>
    <property type="match status" value="1"/>
</dbReference>
<protein>
    <recommendedName>
        <fullName evidence="6">GTPase HflX</fullName>
    </recommendedName>
    <alternativeName>
        <fullName evidence="6">GTP-binding protein HflX</fullName>
    </alternativeName>
</protein>
<dbReference type="PIRSF" id="PIRSF006809">
    <property type="entry name" value="GTP-binding_hflX_prd"/>
    <property type="match status" value="1"/>
</dbReference>
<feature type="binding site" evidence="8">
    <location>
        <position position="233"/>
    </location>
    <ligand>
        <name>Mg(2+)</name>
        <dbReference type="ChEBI" id="CHEBI:18420"/>
    </ligand>
</feature>
<comment type="subcellular location">
    <subcellularLocation>
        <location evidence="6">Cytoplasm</location>
    </subcellularLocation>
    <text evidence="6">May associate with membranes.</text>
</comment>
<dbReference type="GO" id="GO:0046872">
    <property type="term" value="F:metal ion binding"/>
    <property type="evidence" value="ECO:0007669"/>
    <property type="project" value="UniProtKB-KW"/>
</dbReference>
<evidence type="ECO:0000256" key="7">
    <source>
        <dbReference type="PIRSR" id="PIRSR006809-1"/>
    </source>
</evidence>
<dbReference type="Pfam" id="PF16360">
    <property type="entry name" value="GTP-bdg_M"/>
    <property type="match status" value="1"/>
</dbReference>
<dbReference type="GO" id="GO:0005525">
    <property type="term" value="F:GTP binding"/>
    <property type="evidence" value="ECO:0007669"/>
    <property type="project" value="UniProtKB-UniRule"/>
</dbReference>
<dbReference type="Gene3D" id="6.10.250.2860">
    <property type="match status" value="1"/>
</dbReference>
<gene>
    <name evidence="6" type="primary">hflX</name>
    <name evidence="10" type="ORF">C9I73_050</name>
</gene>
<dbReference type="InterPro" id="IPR025121">
    <property type="entry name" value="GTPase_HflX_N"/>
</dbReference>
<keyword evidence="2 8" id="KW-0479">Metal-binding</keyword>
<dbReference type="GO" id="GO:0003924">
    <property type="term" value="F:GTPase activity"/>
    <property type="evidence" value="ECO:0007669"/>
    <property type="project" value="UniProtKB-UniRule"/>
</dbReference>
<name>A0A346E0U0_9FLAO</name>
<dbReference type="PANTHER" id="PTHR10229">
    <property type="entry name" value="GTP-BINDING PROTEIN HFLX"/>
    <property type="match status" value="1"/>
</dbReference>
<dbReference type="EMBL" id="CP028359">
    <property type="protein sequence ID" value="AXN02595.1"/>
    <property type="molecule type" value="Genomic_DNA"/>
</dbReference>
<organism evidence="10 11">
    <name type="scientific">Candidatus Karelsulcia muelleri</name>
    <dbReference type="NCBI Taxonomy" id="336810"/>
    <lineage>
        <taxon>Bacteria</taxon>
        <taxon>Pseudomonadati</taxon>
        <taxon>Bacteroidota</taxon>
        <taxon>Flavobacteriia</taxon>
        <taxon>Flavobacteriales</taxon>
        <taxon>Candidatus Karelsulcia</taxon>
    </lineage>
</organism>
<reference evidence="10 11" key="1">
    <citation type="submission" date="2018-03" db="EMBL/GenBank/DDBJ databases">
        <title>A parallel universe: an anciently diverged bacterial symbiosis in a Hawaiian planthopper (Hemiptera: Cixiidae) reveals rearranged nutritional responsibilities.</title>
        <authorList>
            <person name="Bennett G."/>
            <person name="Mao M."/>
        </authorList>
    </citation>
    <scope>NUCLEOTIDE SEQUENCE [LARGE SCALE GENOMIC DNA]</scope>
    <source>
        <strain evidence="10 11">OLIH</strain>
    </source>
</reference>
<dbReference type="PRINTS" id="PR00326">
    <property type="entry name" value="GTP1OBG"/>
</dbReference>
<evidence type="ECO:0000256" key="1">
    <source>
        <dbReference type="ARBA" id="ARBA00022490"/>
    </source>
</evidence>
<dbReference type="Pfam" id="PF13167">
    <property type="entry name" value="GTP-bdg_N"/>
    <property type="match status" value="1"/>
</dbReference>